<organism evidence="5 6">
    <name type="scientific">Streptomyces coryli</name>
    <dbReference type="NCBI Taxonomy" id="1128680"/>
    <lineage>
        <taxon>Bacteria</taxon>
        <taxon>Bacillati</taxon>
        <taxon>Actinomycetota</taxon>
        <taxon>Actinomycetes</taxon>
        <taxon>Kitasatosporales</taxon>
        <taxon>Streptomycetaceae</taxon>
        <taxon>Streptomyces</taxon>
    </lineage>
</organism>
<keyword evidence="6" id="KW-1185">Reference proteome</keyword>
<evidence type="ECO:0000256" key="2">
    <source>
        <dbReference type="ARBA" id="ARBA00023125"/>
    </source>
</evidence>
<dbReference type="InterPro" id="IPR000843">
    <property type="entry name" value="HTH_LacI"/>
</dbReference>
<evidence type="ECO:0000313" key="6">
    <source>
        <dbReference type="Proteomes" id="UP000481583"/>
    </source>
</evidence>
<reference evidence="5 6" key="1">
    <citation type="submission" date="2020-02" db="EMBL/GenBank/DDBJ databases">
        <title>Whole-genome analyses of novel actinobacteria.</title>
        <authorList>
            <person name="Sahin N."/>
        </authorList>
    </citation>
    <scope>NUCLEOTIDE SEQUENCE [LARGE SCALE GENOMIC DNA]</scope>
    <source>
        <strain evidence="5 6">A7024</strain>
    </source>
</reference>
<proteinExistence type="predicted"/>
<keyword evidence="3" id="KW-0804">Transcription</keyword>
<evidence type="ECO:0000256" key="3">
    <source>
        <dbReference type="ARBA" id="ARBA00023163"/>
    </source>
</evidence>
<dbReference type="InterPro" id="IPR028082">
    <property type="entry name" value="Peripla_BP_I"/>
</dbReference>
<name>A0A6G4U9P5_9ACTN</name>
<dbReference type="SUPFAM" id="SSF53822">
    <property type="entry name" value="Periplasmic binding protein-like I"/>
    <property type="match status" value="1"/>
</dbReference>
<accession>A0A6G4U9P5</accession>
<comment type="caution">
    <text evidence="5">The sequence shown here is derived from an EMBL/GenBank/DDBJ whole genome shotgun (WGS) entry which is preliminary data.</text>
</comment>
<dbReference type="Proteomes" id="UP000481583">
    <property type="component" value="Unassembled WGS sequence"/>
</dbReference>
<dbReference type="CDD" id="cd01392">
    <property type="entry name" value="HTH_LacI"/>
    <property type="match status" value="1"/>
</dbReference>
<dbReference type="EMBL" id="JAAKZV010000246">
    <property type="protein sequence ID" value="NGN68965.1"/>
    <property type="molecule type" value="Genomic_DNA"/>
</dbReference>
<dbReference type="Pfam" id="PF00356">
    <property type="entry name" value="LacI"/>
    <property type="match status" value="1"/>
</dbReference>
<dbReference type="Pfam" id="PF13377">
    <property type="entry name" value="Peripla_BP_3"/>
    <property type="match status" value="1"/>
</dbReference>
<dbReference type="PROSITE" id="PS50932">
    <property type="entry name" value="HTH_LACI_2"/>
    <property type="match status" value="1"/>
</dbReference>
<evidence type="ECO:0000256" key="1">
    <source>
        <dbReference type="ARBA" id="ARBA00023015"/>
    </source>
</evidence>
<dbReference type="PANTHER" id="PTHR30146:SF109">
    <property type="entry name" value="HTH-TYPE TRANSCRIPTIONAL REGULATOR GALS"/>
    <property type="match status" value="1"/>
</dbReference>
<keyword evidence="1" id="KW-0805">Transcription regulation</keyword>
<dbReference type="InterPro" id="IPR046335">
    <property type="entry name" value="LacI/GalR-like_sensor"/>
</dbReference>
<protein>
    <submittedName>
        <fullName evidence="5">LacI family transcriptional regulator</fullName>
    </submittedName>
</protein>
<dbReference type="AlphaFoldDB" id="A0A6G4U9P5"/>
<evidence type="ECO:0000259" key="4">
    <source>
        <dbReference type="PROSITE" id="PS50932"/>
    </source>
</evidence>
<dbReference type="Gene3D" id="3.40.50.2300">
    <property type="match status" value="2"/>
</dbReference>
<feature type="domain" description="HTH lacI-type" evidence="4">
    <location>
        <begin position="11"/>
        <end position="65"/>
    </location>
</feature>
<dbReference type="Gene3D" id="1.10.260.40">
    <property type="entry name" value="lambda repressor-like DNA-binding domains"/>
    <property type="match status" value="1"/>
</dbReference>
<evidence type="ECO:0000313" key="5">
    <source>
        <dbReference type="EMBL" id="NGN68965.1"/>
    </source>
</evidence>
<gene>
    <name evidence="5" type="ORF">G5C51_34390</name>
</gene>
<dbReference type="CDD" id="cd06267">
    <property type="entry name" value="PBP1_LacI_sugar_binding-like"/>
    <property type="match status" value="1"/>
</dbReference>
<dbReference type="GO" id="GO:0003700">
    <property type="term" value="F:DNA-binding transcription factor activity"/>
    <property type="evidence" value="ECO:0007669"/>
    <property type="project" value="TreeGrafter"/>
</dbReference>
<keyword evidence="2" id="KW-0238">DNA-binding</keyword>
<dbReference type="GO" id="GO:0000976">
    <property type="term" value="F:transcription cis-regulatory region binding"/>
    <property type="evidence" value="ECO:0007669"/>
    <property type="project" value="TreeGrafter"/>
</dbReference>
<dbReference type="InterPro" id="IPR010982">
    <property type="entry name" value="Lambda_DNA-bd_dom_sf"/>
</dbReference>
<dbReference type="SMART" id="SM00354">
    <property type="entry name" value="HTH_LACI"/>
    <property type="match status" value="1"/>
</dbReference>
<sequence>MADRTRGGGRPTLEQVAARAGVGRGTVSRVINGSPKVSEHAKAAVQQAIADLGYVPNRTARALAAGSADAVALVIPEPETRLFAEPYFSGVIRGVSAALSAADKQLLLALIGTPAERERLTHYLSRDRVDGVLLVSVHQDDPLPARLEELGLPLVLNGRRHAQESLPYVDSDNTGGARAAVEHLLARGRRRIATITGPQDMYVAQCRLEGWRQALAAAGVAAGPVAIGDFTEDGGRRAMRDLLDQRRESGAPPDAVFAASDLMAAGALQVLRAAGLRVPGDVAVVGFEDSPVARHMDPPLTSVRQPTEEMGRAMVRLLLGRLDADAAAAAAQPSLVLPTDVVVRASA</sequence>
<dbReference type="SUPFAM" id="SSF47413">
    <property type="entry name" value="lambda repressor-like DNA-binding domains"/>
    <property type="match status" value="1"/>
</dbReference>
<dbReference type="RefSeq" id="WP_165243411.1">
    <property type="nucleotide sequence ID" value="NZ_JAAKZV010000246.1"/>
</dbReference>
<dbReference type="PANTHER" id="PTHR30146">
    <property type="entry name" value="LACI-RELATED TRANSCRIPTIONAL REPRESSOR"/>
    <property type="match status" value="1"/>
</dbReference>